<proteinExistence type="predicted"/>
<feature type="coiled-coil region" evidence="1">
    <location>
        <begin position="11"/>
        <end position="48"/>
    </location>
</feature>
<sequence>MGFIPGFNEMKESVEESIDLLRRAIAALEKLAAEQERANDLYAEANQLGSVQAQNVTKLSR</sequence>
<accession>A0ABM7SM81</accession>
<name>A0ABM7SM81_9MYCO</name>
<evidence type="ECO:0000256" key="1">
    <source>
        <dbReference type="SAM" id="Coils"/>
    </source>
</evidence>
<evidence type="ECO:0000313" key="3">
    <source>
        <dbReference type="Proteomes" id="UP000826012"/>
    </source>
</evidence>
<protein>
    <submittedName>
        <fullName evidence="2">Uncharacterized protein</fullName>
    </submittedName>
</protein>
<dbReference type="EMBL" id="AP024828">
    <property type="protein sequence ID" value="BCZ22379.1"/>
    <property type="molecule type" value="Genomic_DNA"/>
</dbReference>
<gene>
    <name evidence="2" type="ORF">MTY59_22340</name>
</gene>
<keyword evidence="3" id="KW-1185">Reference proteome</keyword>
<keyword evidence="1" id="KW-0175">Coiled coil</keyword>
<dbReference type="Proteomes" id="UP000826012">
    <property type="component" value="Chromosome"/>
</dbReference>
<dbReference type="RefSeq" id="WP_221045683.1">
    <property type="nucleotide sequence ID" value="NZ_AP024828.1"/>
</dbReference>
<organism evidence="2 3">
    <name type="scientific">Mycobacterium senriense</name>
    <dbReference type="NCBI Taxonomy" id="2775496"/>
    <lineage>
        <taxon>Bacteria</taxon>
        <taxon>Bacillati</taxon>
        <taxon>Actinomycetota</taxon>
        <taxon>Actinomycetes</taxon>
        <taxon>Mycobacteriales</taxon>
        <taxon>Mycobacteriaceae</taxon>
        <taxon>Mycobacterium</taxon>
        <taxon>Mycobacterium avium complex (MAC)</taxon>
    </lineage>
</organism>
<reference evidence="2 3" key="1">
    <citation type="submission" date="2021-07" db="EMBL/GenBank/DDBJ databases">
        <title>Complete genome sequence of nontuberculous Mycobacterium sp. TY59.</title>
        <authorList>
            <person name="Fukushima K."/>
        </authorList>
    </citation>
    <scope>NUCLEOTIDE SEQUENCE [LARGE SCALE GENOMIC DNA]</scope>
    <source>
        <strain evidence="2 3">TY59</strain>
    </source>
</reference>
<evidence type="ECO:0000313" key="2">
    <source>
        <dbReference type="EMBL" id="BCZ22379.1"/>
    </source>
</evidence>